<dbReference type="GO" id="GO:0005634">
    <property type="term" value="C:nucleus"/>
    <property type="evidence" value="ECO:0007669"/>
    <property type="project" value="TreeGrafter"/>
</dbReference>
<accession>A0A6H5IGZ1</accession>
<evidence type="ECO:0000313" key="2">
    <source>
        <dbReference type="EMBL" id="CAB0036314.1"/>
    </source>
</evidence>
<evidence type="ECO:0008006" key="4">
    <source>
        <dbReference type="Google" id="ProtNLM"/>
    </source>
</evidence>
<name>A0A6H5IGZ1_9HYME</name>
<dbReference type="InterPro" id="IPR036063">
    <property type="entry name" value="Smr_dom_sf"/>
</dbReference>
<dbReference type="Proteomes" id="UP000479190">
    <property type="component" value="Unassembled WGS sequence"/>
</dbReference>
<dbReference type="EMBL" id="CADCXV010000815">
    <property type="protein sequence ID" value="CAB0036314.1"/>
    <property type="molecule type" value="Genomic_DNA"/>
</dbReference>
<protein>
    <recommendedName>
        <fullName evidence="4">Smr domain-containing protein</fullName>
    </recommendedName>
</protein>
<evidence type="ECO:0000256" key="1">
    <source>
        <dbReference type="SAM" id="MobiDB-lite"/>
    </source>
</evidence>
<feature type="compositionally biased region" description="Basic and acidic residues" evidence="1">
    <location>
        <begin position="182"/>
        <end position="196"/>
    </location>
</feature>
<organism evidence="2 3">
    <name type="scientific">Trichogramma brassicae</name>
    <dbReference type="NCBI Taxonomy" id="86971"/>
    <lineage>
        <taxon>Eukaryota</taxon>
        <taxon>Metazoa</taxon>
        <taxon>Ecdysozoa</taxon>
        <taxon>Arthropoda</taxon>
        <taxon>Hexapoda</taxon>
        <taxon>Insecta</taxon>
        <taxon>Pterygota</taxon>
        <taxon>Neoptera</taxon>
        <taxon>Endopterygota</taxon>
        <taxon>Hymenoptera</taxon>
        <taxon>Apocrita</taxon>
        <taxon>Proctotrupomorpha</taxon>
        <taxon>Chalcidoidea</taxon>
        <taxon>Trichogrammatidae</taxon>
        <taxon>Trichogramma</taxon>
    </lineage>
</organism>
<keyword evidence="3" id="KW-1185">Reference proteome</keyword>
<feature type="region of interest" description="Disordered" evidence="1">
    <location>
        <begin position="178"/>
        <end position="200"/>
    </location>
</feature>
<dbReference type="PANTHER" id="PTHR46535">
    <property type="entry name" value="NEDD4-BINDING PROTEIN 2"/>
    <property type="match status" value="1"/>
</dbReference>
<gene>
    <name evidence="2" type="ORF">TBRA_LOCUS8186</name>
</gene>
<proteinExistence type="predicted"/>
<sequence>MKIIKYKKPTAIPFFQPQYTYTTYMTNVKRSRVIDASATSTKTTSESEYYFTILRPTKNIVSCFGKIVSNIHAFDRFFELIIGAEYGYKIKTLEPRTSWAKNPRELERRNTHDIPLIKINQMLNRFEANISGERLLRIYGITYQPHNRPPQLRDFPPLELNKRFEKFEKSLNTHKAKKGSKKFCERNDAKHQKEKFQNSSPIDNRNLIDWKDSGFPVSEITLPLNISCPTIEKSVEATTQDKGTYTEPYDFNIAYIGVDHVEDSTYSFLTPHYRDINQNDRRSEQSTDAEYARSLEETEGACALNQTTDQQKDKSPNLKEIMDMEMALAMCTDSNRQIDITPPGGERDVFIITGRGSNSLNGCKIRPAVTAALKNKNIRAHQLMICKLTLISCLELYSI</sequence>
<dbReference type="AlphaFoldDB" id="A0A6H5IGZ1"/>
<dbReference type="GO" id="GO:0004519">
    <property type="term" value="F:endonuclease activity"/>
    <property type="evidence" value="ECO:0007669"/>
    <property type="project" value="TreeGrafter"/>
</dbReference>
<dbReference type="PANTHER" id="PTHR46535:SF1">
    <property type="entry name" value="NEDD4-BINDING PROTEIN 2"/>
    <property type="match status" value="1"/>
</dbReference>
<dbReference type="OrthoDB" id="3231855at2759"/>
<reference evidence="2 3" key="1">
    <citation type="submission" date="2020-02" db="EMBL/GenBank/DDBJ databases">
        <authorList>
            <person name="Ferguson B K."/>
        </authorList>
    </citation>
    <scope>NUCLEOTIDE SEQUENCE [LARGE SCALE GENOMIC DNA]</scope>
</reference>
<evidence type="ECO:0000313" key="3">
    <source>
        <dbReference type="Proteomes" id="UP000479190"/>
    </source>
</evidence>
<dbReference type="Gene3D" id="3.30.1370.110">
    <property type="match status" value="1"/>
</dbReference>
<dbReference type="InterPro" id="IPR052772">
    <property type="entry name" value="Endo/PolyKinase_Domain-Protein"/>
</dbReference>